<reference evidence="4" key="1">
    <citation type="journal article" date="2019" name="Int. J. Syst. Evol. Microbiol.">
        <title>The Global Catalogue of Microorganisms (GCM) 10K type strain sequencing project: providing services to taxonomists for standard genome sequencing and annotation.</title>
        <authorList>
            <consortium name="The Broad Institute Genomics Platform"/>
            <consortium name="The Broad Institute Genome Sequencing Center for Infectious Disease"/>
            <person name="Wu L."/>
            <person name="Ma J."/>
        </authorList>
    </citation>
    <scope>NUCLEOTIDE SEQUENCE [LARGE SCALE GENOMIC DNA]</scope>
    <source>
        <strain evidence="4">KCTC 12848</strain>
    </source>
</reference>
<proteinExistence type="predicted"/>
<feature type="domain" description="Glycosyl transferase family 1" evidence="1">
    <location>
        <begin position="181"/>
        <end position="344"/>
    </location>
</feature>
<keyword evidence="3" id="KW-0328">Glycosyltransferase</keyword>
<dbReference type="PANTHER" id="PTHR12526:SF635">
    <property type="entry name" value="GLYCOSYL TRANSFERASE GROUP 1"/>
    <property type="match status" value="1"/>
</dbReference>
<comment type="caution">
    <text evidence="3">The sequence shown here is derived from an EMBL/GenBank/DDBJ whole genome shotgun (WGS) entry which is preliminary data.</text>
</comment>
<dbReference type="GO" id="GO:0016757">
    <property type="term" value="F:glycosyltransferase activity"/>
    <property type="evidence" value="ECO:0007669"/>
    <property type="project" value="UniProtKB-KW"/>
</dbReference>
<dbReference type="Pfam" id="PF13439">
    <property type="entry name" value="Glyco_transf_4"/>
    <property type="match status" value="1"/>
</dbReference>
<dbReference type="CDD" id="cd03801">
    <property type="entry name" value="GT4_PimA-like"/>
    <property type="match status" value="1"/>
</dbReference>
<keyword evidence="4" id="KW-1185">Reference proteome</keyword>
<keyword evidence="3" id="KW-0808">Transferase</keyword>
<accession>A0ABW5E766</accession>
<evidence type="ECO:0000313" key="4">
    <source>
        <dbReference type="Proteomes" id="UP001597425"/>
    </source>
</evidence>
<organism evidence="3 4">
    <name type="scientific">Microbulbifer halophilus</name>
    <dbReference type="NCBI Taxonomy" id="453963"/>
    <lineage>
        <taxon>Bacteria</taxon>
        <taxon>Pseudomonadati</taxon>
        <taxon>Pseudomonadota</taxon>
        <taxon>Gammaproteobacteria</taxon>
        <taxon>Cellvibrionales</taxon>
        <taxon>Microbulbiferaceae</taxon>
        <taxon>Microbulbifer</taxon>
    </lineage>
</organism>
<name>A0ABW5E766_9GAMM</name>
<dbReference type="EC" id="2.4.-.-" evidence="3"/>
<feature type="domain" description="Glycosyltransferase subfamily 4-like N-terminal" evidence="2">
    <location>
        <begin position="14"/>
        <end position="162"/>
    </location>
</feature>
<dbReference type="PANTHER" id="PTHR12526">
    <property type="entry name" value="GLYCOSYLTRANSFERASE"/>
    <property type="match status" value="1"/>
</dbReference>
<dbReference type="Pfam" id="PF00534">
    <property type="entry name" value="Glycos_transf_1"/>
    <property type="match status" value="1"/>
</dbReference>
<dbReference type="Proteomes" id="UP001597425">
    <property type="component" value="Unassembled WGS sequence"/>
</dbReference>
<protein>
    <submittedName>
        <fullName evidence="3">Glycosyltransferase family 4 protein</fullName>
        <ecNumber evidence="3">2.4.-.-</ecNumber>
    </submittedName>
</protein>
<evidence type="ECO:0000259" key="2">
    <source>
        <dbReference type="Pfam" id="PF13439"/>
    </source>
</evidence>
<dbReference type="EMBL" id="JBHUJD010000003">
    <property type="protein sequence ID" value="MFD2309456.1"/>
    <property type="molecule type" value="Genomic_DNA"/>
</dbReference>
<dbReference type="InterPro" id="IPR001296">
    <property type="entry name" value="Glyco_trans_1"/>
</dbReference>
<dbReference type="InterPro" id="IPR028098">
    <property type="entry name" value="Glyco_trans_4-like_N"/>
</dbReference>
<dbReference type="Gene3D" id="3.40.50.2000">
    <property type="entry name" value="Glycogen Phosphorylase B"/>
    <property type="match status" value="2"/>
</dbReference>
<evidence type="ECO:0000259" key="1">
    <source>
        <dbReference type="Pfam" id="PF00534"/>
    </source>
</evidence>
<gene>
    <name evidence="3" type="ORF">ACFSKX_03415</name>
</gene>
<dbReference type="RefSeq" id="WP_265721773.1">
    <property type="nucleotide sequence ID" value="NZ_JAPIVK010000014.1"/>
</dbReference>
<evidence type="ECO:0000313" key="3">
    <source>
        <dbReference type="EMBL" id="MFD2309456.1"/>
    </source>
</evidence>
<dbReference type="SUPFAM" id="SSF53756">
    <property type="entry name" value="UDP-Glycosyltransferase/glycogen phosphorylase"/>
    <property type="match status" value="1"/>
</dbReference>
<sequence>MILITTQNFPPDRGGMENLMGGLAEELAGRGQRVSVFTGPILDGGAPLEATRYRIRRFGGWRFWWRRRKAAVVAATVRAGGVQGVFADSWKSAELLPELGIPLVILSHGMEFPVNPSPRKYERIRRTLAAADTVIANSVYTASLVKPYLADESRITVINPPIGPQPQPDPEKVAALRARIGDGGPVLFTLARLEPRKGVDMVIRALPAIRDRYPQAVYLVAGGGDDRARLEGLAAAEGVADAVHFLGGIDDADKAALYSLSDLFAMPARREGDSVEGFGIVYREANWYGVPALAGREGGAADAVTDGETGLLCDGADPADVSARILQLLDDPAARRRMGEKAAEVARGAAQWRESIGAFLAALG</sequence>